<dbReference type="Gene3D" id="3.40.250.10">
    <property type="entry name" value="Rhodanese-like domain"/>
    <property type="match status" value="2"/>
</dbReference>
<evidence type="ECO:0000313" key="6">
    <source>
        <dbReference type="Proteomes" id="UP000272729"/>
    </source>
</evidence>
<comment type="caution">
    <text evidence="5">The sequence shown here is derived from an EMBL/GenBank/DDBJ whole genome shotgun (WGS) entry which is preliminary data.</text>
</comment>
<sequence>MHPLISTEALAAALADAAGPVVVDLRWRLGGPPGRQDYEVGHLPGAHYLDLDTDLSAAPGAGGRHPLPDPDDLQRVLRSIGIDQGHPVVAYDGGDGSVAARLWWLLRWAGHREVAVLDGGFAAWVAEGRPVTTEVPAATEGDIVVKPGAMPVVDADEAAALAREGVLLDARAAARYRGETEPVDPRAGHIPGALNAPSTEHVGEDGRWQGAAALAQRFQALGVRDGVRVGAYCGSGVTASSVVLALEAAGITTPDQPAELYAGSWSHWCVDPSRPLATGPNP</sequence>
<keyword evidence="5" id="KW-0670">Pyruvate</keyword>
<gene>
    <name evidence="5" type="ORF">DFJ66_2973</name>
</gene>
<evidence type="ECO:0000313" key="5">
    <source>
        <dbReference type="EMBL" id="RKT69735.1"/>
    </source>
</evidence>
<dbReference type="AlphaFoldDB" id="A0A495X9B9"/>
<evidence type="ECO:0000256" key="2">
    <source>
        <dbReference type="ARBA" id="ARBA00022737"/>
    </source>
</evidence>
<proteinExistence type="predicted"/>
<dbReference type="SUPFAM" id="SSF52821">
    <property type="entry name" value="Rhodanese/Cell cycle control phosphatase"/>
    <property type="match status" value="2"/>
</dbReference>
<evidence type="ECO:0000259" key="4">
    <source>
        <dbReference type="PROSITE" id="PS50206"/>
    </source>
</evidence>
<dbReference type="SMART" id="SM00450">
    <property type="entry name" value="RHOD"/>
    <property type="match status" value="2"/>
</dbReference>
<accession>A0A495X9B9</accession>
<dbReference type="InterPro" id="IPR045078">
    <property type="entry name" value="TST/MPST-like"/>
</dbReference>
<dbReference type="Proteomes" id="UP000272729">
    <property type="component" value="Unassembled WGS sequence"/>
</dbReference>
<organism evidence="5 6">
    <name type="scientific">Saccharothrix variisporea</name>
    <dbReference type="NCBI Taxonomy" id="543527"/>
    <lineage>
        <taxon>Bacteria</taxon>
        <taxon>Bacillati</taxon>
        <taxon>Actinomycetota</taxon>
        <taxon>Actinomycetes</taxon>
        <taxon>Pseudonocardiales</taxon>
        <taxon>Pseudonocardiaceae</taxon>
        <taxon>Saccharothrix</taxon>
    </lineage>
</organism>
<evidence type="ECO:0000256" key="1">
    <source>
        <dbReference type="ARBA" id="ARBA00022679"/>
    </source>
</evidence>
<dbReference type="PROSITE" id="PS50206">
    <property type="entry name" value="RHODANESE_3"/>
    <property type="match status" value="2"/>
</dbReference>
<dbReference type="PANTHER" id="PTHR11364:SF27">
    <property type="entry name" value="SULFURTRANSFERASE"/>
    <property type="match status" value="1"/>
</dbReference>
<dbReference type="GO" id="GO:0004792">
    <property type="term" value="F:thiosulfate-cyanide sulfurtransferase activity"/>
    <property type="evidence" value="ECO:0007669"/>
    <property type="project" value="InterPro"/>
</dbReference>
<name>A0A495X9B9_9PSEU</name>
<feature type="domain" description="Rhodanese" evidence="4">
    <location>
        <begin position="16"/>
        <end position="133"/>
    </location>
</feature>
<feature type="region of interest" description="Disordered" evidence="3">
    <location>
        <begin position="179"/>
        <end position="203"/>
    </location>
</feature>
<dbReference type="CDD" id="cd01449">
    <property type="entry name" value="TST_Repeat_2"/>
    <property type="match status" value="1"/>
</dbReference>
<dbReference type="Pfam" id="PF00581">
    <property type="entry name" value="Rhodanese"/>
    <property type="match status" value="2"/>
</dbReference>
<keyword evidence="1 5" id="KW-0808">Transferase</keyword>
<dbReference type="EMBL" id="RBXR01000001">
    <property type="protein sequence ID" value="RKT69735.1"/>
    <property type="molecule type" value="Genomic_DNA"/>
</dbReference>
<dbReference type="PANTHER" id="PTHR11364">
    <property type="entry name" value="THIOSULFATE SULFERTANSFERASE"/>
    <property type="match status" value="1"/>
</dbReference>
<keyword evidence="2" id="KW-0677">Repeat</keyword>
<keyword evidence="6" id="KW-1185">Reference proteome</keyword>
<dbReference type="InterPro" id="IPR036873">
    <property type="entry name" value="Rhodanese-like_dom_sf"/>
</dbReference>
<dbReference type="PROSITE" id="PS00380">
    <property type="entry name" value="RHODANESE_1"/>
    <property type="match status" value="1"/>
</dbReference>
<evidence type="ECO:0000256" key="3">
    <source>
        <dbReference type="SAM" id="MobiDB-lite"/>
    </source>
</evidence>
<dbReference type="InterPro" id="IPR001763">
    <property type="entry name" value="Rhodanese-like_dom"/>
</dbReference>
<dbReference type="OrthoDB" id="9770030at2"/>
<feature type="domain" description="Rhodanese" evidence="4">
    <location>
        <begin position="161"/>
        <end position="270"/>
    </location>
</feature>
<dbReference type="RefSeq" id="WP_121221703.1">
    <property type="nucleotide sequence ID" value="NZ_JBIUBA010000038.1"/>
</dbReference>
<reference evidence="5 6" key="1">
    <citation type="submission" date="2018-10" db="EMBL/GenBank/DDBJ databases">
        <title>Sequencing the genomes of 1000 actinobacteria strains.</title>
        <authorList>
            <person name="Klenk H.-P."/>
        </authorList>
    </citation>
    <scope>NUCLEOTIDE SEQUENCE [LARGE SCALE GENOMIC DNA]</scope>
    <source>
        <strain evidence="5 6">DSM 43911</strain>
    </source>
</reference>
<dbReference type="CDD" id="cd01448">
    <property type="entry name" value="TST_Repeat_1"/>
    <property type="match status" value="1"/>
</dbReference>
<protein>
    <submittedName>
        <fullName evidence="5">Thiosulfate/3-mercaptopyruvate sulfurtransferase</fullName>
    </submittedName>
</protein>
<dbReference type="InterPro" id="IPR001307">
    <property type="entry name" value="Thiosulphate_STrfase_CS"/>
</dbReference>